<feature type="signal peptide" evidence="2">
    <location>
        <begin position="1"/>
        <end position="21"/>
    </location>
</feature>
<name>A0ABX6JXP9_9MICO</name>
<dbReference type="EMBL" id="CP049933">
    <property type="protein sequence ID" value="QIM17555.1"/>
    <property type="molecule type" value="Genomic_DNA"/>
</dbReference>
<sequence>MLLVAAAAVTAVVLLTGESSGDPEAAPTPTPSATSKATPSPEAKQESQDSPDEERVFGPNDPEIEGTGPIEERLDAFLAKLEQSDNDGSLWQQIPDTKENRGALFALRFTLTDMKSATRFGSVSEEQATQWAKEAKYMENQLLAQKPLGTSIKYTMQDGRVFEYNGDTGEVGLSDPKN</sequence>
<dbReference type="RefSeq" id="WP_166328204.1">
    <property type="nucleotide sequence ID" value="NZ_CP049933.1"/>
</dbReference>
<evidence type="ECO:0000313" key="4">
    <source>
        <dbReference type="Proteomes" id="UP000503441"/>
    </source>
</evidence>
<keyword evidence="4" id="KW-1185">Reference proteome</keyword>
<feature type="chain" id="PRO_5045619330" evidence="2">
    <location>
        <begin position="22"/>
        <end position="178"/>
    </location>
</feature>
<organism evidence="3 4">
    <name type="scientific">Leucobacter coleopterorum</name>
    <dbReference type="NCBI Taxonomy" id="2714933"/>
    <lineage>
        <taxon>Bacteria</taxon>
        <taxon>Bacillati</taxon>
        <taxon>Actinomycetota</taxon>
        <taxon>Actinomycetes</taxon>
        <taxon>Micrococcales</taxon>
        <taxon>Microbacteriaceae</taxon>
        <taxon>Leucobacter</taxon>
    </lineage>
</organism>
<evidence type="ECO:0000313" key="3">
    <source>
        <dbReference type="EMBL" id="QIM17555.1"/>
    </source>
</evidence>
<evidence type="ECO:0000256" key="2">
    <source>
        <dbReference type="SAM" id="SignalP"/>
    </source>
</evidence>
<reference evidence="3 4" key="1">
    <citation type="submission" date="2020-03" db="EMBL/GenBank/DDBJ databases">
        <title>Leucobacter sp. nov., isolated from beetles.</title>
        <authorList>
            <person name="Hyun D.-W."/>
            <person name="Bae J.-W."/>
        </authorList>
    </citation>
    <scope>NUCLEOTIDE SEQUENCE [LARGE SCALE GENOMIC DNA]</scope>
    <source>
        <strain evidence="3 4">HDW9A</strain>
    </source>
</reference>
<evidence type="ECO:0000256" key="1">
    <source>
        <dbReference type="SAM" id="MobiDB-lite"/>
    </source>
</evidence>
<protein>
    <submittedName>
        <fullName evidence="3">Uncharacterized protein</fullName>
    </submittedName>
</protein>
<dbReference type="Proteomes" id="UP000503441">
    <property type="component" value="Chromosome"/>
</dbReference>
<feature type="compositionally biased region" description="Low complexity" evidence="1">
    <location>
        <begin position="23"/>
        <end position="42"/>
    </location>
</feature>
<keyword evidence="2" id="KW-0732">Signal</keyword>
<accession>A0ABX6JXP9</accession>
<gene>
    <name evidence="3" type="ORF">G7066_00455</name>
</gene>
<proteinExistence type="predicted"/>
<feature type="region of interest" description="Disordered" evidence="1">
    <location>
        <begin position="15"/>
        <end position="71"/>
    </location>
</feature>